<gene>
    <name evidence="12" type="ORF">LSH36_511g01007</name>
</gene>
<evidence type="ECO:0000256" key="6">
    <source>
        <dbReference type="ARBA" id="ARBA00022968"/>
    </source>
</evidence>
<evidence type="ECO:0000256" key="5">
    <source>
        <dbReference type="ARBA" id="ARBA00022692"/>
    </source>
</evidence>
<keyword evidence="4" id="KW-0808">Transferase</keyword>
<dbReference type="Proteomes" id="UP001208570">
    <property type="component" value="Unassembled WGS sequence"/>
</dbReference>
<keyword evidence="8 11" id="KW-0472">Membrane</keyword>
<keyword evidence="7 11" id="KW-1133">Transmembrane helix</keyword>
<evidence type="ECO:0000256" key="3">
    <source>
        <dbReference type="ARBA" id="ARBA00022676"/>
    </source>
</evidence>
<organism evidence="12 13">
    <name type="scientific">Paralvinella palmiformis</name>
    <dbReference type="NCBI Taxonomy" id="53620"/>
    <lineage>
        <taxon>Eukaryota</taxon>
        <taxon>Metazoa</taxon>
        <taxon>Spiralia</taxon>
        <taxon>Lophotrochozoa</taxon>
        <taxon>Annelida</taxon>
        <taxon>Polychaeta</taxon>
        <taxon>Sedentaria</taxon>
        <taxon>Canalipalpata</taxon>
        <taxon>Terebellida</taxon>
        <taxon>Terebelliformia</taxon>
        <taxon>Alvinellidae</taxon>
        <taxon>Paralvinella</taxon>
    </lineage>
</organism>
<keyword evidence="6" id="KW-0735">Signal-anchor</keyword>
<proteinExistence type="inferred from homology"/>
<dbReference type="GO" id="GO:0016020">
    <property type="term" value="C:membrane"/>
    <property type="evidence" value="ECO:0007669"/>
    <property type="project" value="UniProtKB-SubCell"/>
</dbReference>
<dbReference type="InterPro" id="IPR003406">
    <property type="entry name" value="Glyco_trans_14"/>
</dbReference>
<evidence type="ECO:0000256" key="4">
    <source>
        <dbReference type="ARBA" id="ARBA00022679"/>
    </source>
</evidence>
<dbReference type="PANTHER" id="PTHR19297">
    <property type="entry name" value="GLYCOSYLTRANSFERASE 14 FAMILY MEMBER"/>
    <property type="match status" value="1"/>
</dbReference>
<comment type="similarity">
    <text evidence="10">Belongs to the glycosyltransferase 14 family.</text>
</comment>
<evidence type="ECO:0000256" key="2">
    <source>
        <dbReference type="ARBA" id="ARBA00004922"/>
    </source>
</evidence>
<evidence type="ECO:0000313" key="13">
    <source>
        <dbReference type="Proteomes" id="UP001208570"/>
    </source>
</evidence>
<evidence type="ECO:0000256" key="11">
    <source>
        <dbReference type="SAM" id="Phobius"/>
    </source>
</evidence>
<evidence type="ECO:0000256" key="8">
    <source>
        <dbReference type="ARBA" id="ARBA00023136"/>
    </source>
</evidence>
<evidence type="ECO:0000256" key="7">
    <source>
        <dbReference type="ARBA" id="ARBA00022989"/>
    </source>
</evidence>
<evidence type="ECO:0000256" key="1">
    <source>
        <dbReference type="ARBA" id="ARBA00004606"/>
    </source>
</evidence>
<protein>
    <submittedName>
        <fullName evidence="12">Uncharacterized protein</fullName>
    </submittedName>
</protein>
<comment type="pathway">
    <text evidence="2">Protein modification; protein glycosylation.</text>
</comment>
<dbReference type="PANTHER" id="PTHR19297:SF191">
    <property type="entry name" value="PROTEIN XYLOSYLTRANSFERASE"/>
    <property type="match status" value="1"/>
</dbReference>
<comment type="subcellular location">
    <subcellularLocation>
        <location evidence="1">Membrane</location>
        <topology evidence="1">Single-pass type II membrane protein</topology>
    </subcellularLocation>
</comment>
<keyword evidence="9" id="KW-0325">Glycoprotein</keyword>
<evidence type="ECO:0000256" key="9">
    <source>
        <dbReference type="ARBA" id="ARBA00023180"/>
    </source>
</evidence>
<reference evidence="12" key="1">
    <citation type="journal article" date="2023" name="Mol. Biol. Evol.">
        <title>Third-Generation Sequencing Reveals the Adaptive Role of the Epigenome in Three Deep-Sea Polychaetes.</title>
        <authorList>
            <person name="Perez M."/>
            <person name="Aroh O."/>
            <person name="Sun Y."/>
            <person name="Lan Y."/>
            <person name="Juniper S.K."/>
            <person name="Young C.R."/>
            <person name="Angers B."/>
            <person name="Qian P.Y."/>
        </authorList>
    </citation>
    <scope>NUCLEOTIDE SEQUENCE</scope>
    <source>
        <strain evidence="12">P08H-3</strain>
    </source>
</reference>
<feature type="transmembrane region" description="Helical" evidence="11">
    <location>
        <begin position="27"/>
        <end position="47"/>
    </location>
</feature>
<dbReference type="AlphaFoldDB" id="A0AAD9J8P7"/>
<evidence type="ECO:0000313" key="12">
    <source>
        <dbReference type="EMBL" id="KAK2148183.1"/>
    </source>
</evidence>
<accession>A0AAD9J8P7</accession>
<evidence type="ECO:0000256" key="10">
    <source>
        <dbReference type="ARBA" id="ARBA00038150"/>
    </source>
</evidence>
<keyword evidence="5 11" id="KW-0812">Transmembrane</keyword>
<keyword evidence="13" id="KW-1185">Reference proteome</keyword>
<dbReference type="GO" id="GO:0008375">
    <property type="term" value="F:acetylglucosaminyltransferase activity"/>
    <property type="evidence" value="ECO:0007669"/>
    <property type="project" value="TreeGrafter"/>
</dbReference>
<keyword evidence="3" id="KW-0328">Glycosyltransferase</keyword>
<name>A0AAD9J8P7_9ANNE</name>
<dbReference type="EMBL" id="JAODUP010000511">
    <property type="protein sequence ID" value="KAK2148183.1"/>
    <property type="molecule type" value="Genomic_DNA"/>
</dbReference>
<sequence>MRKTKHVECHIDSIELRTAEFCKRMDARISIIAFVVGVVFMLSLFYMSTLENGGLVMTKIVPSIYLGIIDTDRAESRREELLNMLPRINRHGVDCWRIFAGDGEEIKKAQKITFVQTIPDRDFLRLTRNCTSYRRRGYMTKPVSDEEERYPIAYVVQIYKDLVQIERLLMAIYRPQNWYCINVDLSMGENVHLGMIAIASCFDNIVINSVDVAWAKMSQVEADLTCMQLLYNKNKDWNYLITLAGQMFPLKTNLDIVRILKSLNGSNAVAAVTKRRNLERWNHLPTPSIPVRLVKGGCHFAVTRCFVQYILFDKRAQQFKNWTSKTSFPDEHYFQSLSHSPKLQVPGAYTGWPENGENGYEEIMRYAKWCYDESGCHGKFVRCVCIFGVADLPRMANRHKMFVNKFYYDYEPMALTCMEQRHYQWTRQDILGINDDRINITFYRNLPNVKHHIPSGLEN</sequence>
<comment type="caution">
    <text evidence="12">The sequence shown here is derived from an EMBL/GenBank/DDBJ whole genome shotgun (WGS) entry which is preliminary data.</text>
</comment>
<dbReference type="Pfam" id="PF02485">
    <property type="entry name" value="Branch"/>
    <property type="match status" value="1"/>
</dbReference>